<reference evidence="15" key="1">
    <citation type="journal article" date="2019" name="Int. J. Syst. Evol. Microbiol.">
        <title>The Global Catalogue of Microorganisms (GCM) 10K type strain sequencing project: providing services to taxonomists for standard genome sequencing and annotation.</title>
        <authorList>
            <consortium name="The Broad Institute Genomics Platform"/>
            <consortium name="The Broad Institute Genome Sequencing Center for Infectious Disease"/>
            <person name="Wu L."/>
            <person name="Ma J."/>
        </authorList>
    </citation>
    <scope>NUCLEOTIDE SEQUENCE [LARGE SCALE GENOMIC DNA]</scope>
    <source>
        <strain evidence="15">CCUG 39402</strain>
    </source>
</reference>
<dbReference type="PANTHER" id="PTHR31528">
    <property type="entry name" value="4-AMINO-5-HYDROXYMETHYL-2-METHYLPYRIMIDINE PHOSPHATE SYNTHASE THI11-RELATED"/>
    <property type="match status" value="1"/>
</dbReference>
<evidence type="ECO:0000256" key="11">
    <source>
        <dbReference type="ARBA" id="ARBA00048179"/>
    </source>
</evidence>
<dbReference type="InterPro" id="IPR027939">
    <property type="entry name" value="NMT1/THI5"/>
</dbReference>
<gene>
    <name evidence="14" type="ORF">ACFQND_20805</name>
</gene>
<evidence type="ECO:0000256" key="8">
    <source>
        <dbReference type="ARBA" id="ARBA00022977"/>
    </source>
</evidence>
<keyword evidence="9" id="KW-0408">Iron</keyword>
<keyword evidence="12" id="KW-0732">Signal</keyword>
<evidence type="ECO:0000256" key="3">
    <source>
        <dbReference type="ARBA" id="ARBA00009406"/>
    </source>
</evidence>
<comment type="pathway">
    <text evidence="2">Cofactor biosynthesis; thiamine diphosphate biosynthesis.</text>
</comment>
<evidence type="ECO:0000256" key="5">
    <source>
        <dbReference type="ARBA" id="ARBA00022679"/>
    </source>
</evidence>
<dbReference type="EMBL" id="JBHSRS010000083">
    <property type="protein sequence ID" value="MFC6283675.1"/>
    <property type="molecule type" value="Genomic_DNA"/>
</dbReference>
<comment type="catalytic activity">
    <reaction evidence="11">
        <text>N(6)-(pyridoxal phosphate)-L-lysyl-[4-amino-5-hydroxymethyl-2-methylpyrimidine phosphate synthase] + L-histidyl-[4-amino-5-hydroxymethyl-2-methylpyrimidine phosphate synthase] + 2 Fe(3+) + 4 H2O = L-lysyl-[4-amino-5-hydroxymethyl-2-methylpyrimidine phosphate synthase] + (2S)-2-amino-5-hydroxy-4-oxopentanoyl-[4-amino-5-hydroxymethyl-2-methylpyrimidine phosphate synthase] + 4-amino-2-methyl-5-(phosphooxymethyl)pyrimidine + 3-oxopropanoate + 2 Fe(2+) + 2 H(+)</text>
        <dbReference type="Rhea" id="RHEA:65756"/>
        <dbReference type="Rhea" id="RHEA-COMP:16892"/>
        <dbReference type="Rhea" id="RHEA-COMP:16893"/>
        <dbReference type="Rhea" id="RHEA-COMP:16894"/>
        <dbReference type="Rhea" id="RHEA-COMP:16895"/>
        <dbReference type="ChEBI" id="CHEBI:15377"/>
        <dbReference type="ChEBI" id="CHEBI:15378"/>
        <dbReference type="ChEBI" id="CHEBI:29033"/>
        <dbReference type="ChEBI" id="CHEBI:29034"/>
        <dbReference type="ChEBI" id="CHEBI:29969"/>
        <dbReference type="ChEBI" id="CHEBI:29979"/>
        <dbReference type="ChEBI" id="CHEBI:33190"/>
        <dbReference type="ChEBI" id="CHEBI:58354"/>
        <dbReference type="ChEBI" id="CHEBI:143915"/>
        <dbReference type="ChEBI" id="CHEBI:157692"/>
    </reaction>
    <physiologicalReaction direction="left-to-right" evidence="11">
        <dbReference type="Rhea" id="RHEA:65757"/>
    </physiologicalReaction>
</comment>
<evidence type="ECO:0000256" key="2">
    <source>
        <dbReference type="ARBA" id="ARBA00004948"/>
    </source>
</evidence>
<evidence type="ECO:0000313" key="15">
    <source>
        <dbReference type="Proteomes" id="UP001596270"/>
    </source>
</evidence>
<protein>
    <recommendedName>
        <fullName evidence="10">Thiamine pyrimidine synthase</fullName>
    </recommendedName>
</protein>
<keyword evidence="5" id="KW-0808">Transferase</keyword>
<evidence type="ECO:0000313" key="14">
    <source>
        <dbReference type="EMBL" id="MFC6283675.1"/>
    </source>
</evidence>
<sequence>MNRPVKRRAFLASLAATSSLAIPAAWSQGPARLVPLKFTLDFRITGQTAPFFLAQNKGYYKDEGLDVTIDVGAGSVTSITRIASGVYQLGLGDISSLVEFNAQNAGTPLVQAVYQYYNRAPFVIIGRKDRGITTDFHSLEGKKIAAAAVESTRRSWPMVARKLRLKPDLFAWSTTDFSSRDNVMVRGDVDGATYFHDSAVSLFARMKQDELSVLPYANAGVNLYGNAILASSNLIAQNPRVIAAFLRATNRAIVETFANPAAAIAATRQREPILDEKVELERWRLTAQYLGAPDTRGHGLGDIRKLLVEQQVDEVVEVYGLKTRPSPDGLFNLSMLPPKADRMVDA</sequence>
<evidence type="ECO:0000256" key="6">
    <source>
        <dbReference type="ARBA" id="ARBA00022723"/>
    </source>
</evidence>
<comment type="caution">
    <text evidence="14">The sequence shown here is derived from an EMBL/GenBank/DDBJ whole genome shotgun (WGS) entry which is preliminary data.</text>
</comment>
<accession>A0ABW1U2D4</accession>
<feature type="signal peptide" evidence="12">
    <location>
        <begin position="1"/>
        <end position="27"/>
    </location>
</feature>
<dbReference type="Gene3D" id="3.40.190.10">
    <property type="entry name" value="Periplasmic binding protein-like II"/>
    <property type="match status" value="2"/>
</dbReference>
<keyword evidence="6" id="KW-0479">Metal-binding</keyword>
<keyword evidence="7" id="KW-0663">Pyridoxal phosphate</keyword>
<evidence type="ECO:0000256" key="12">
    <source>
        <dbReference type="SAM" id="SignalP"/>
    </source>
</evidence>
<feature type="domain" description="SsuA/THI5-like" evidence="13">
    <location>
        <begin position="47"/>
        <end position="263"/>
    </location>
</feature>
<dbReference type="InterPro" id="IPR015168">
    <property type="entry name" value="SsuA/THI5"/>
</dbReference>
<evidence type="ECO:0000256" key="9">
    <source>
        <dbReference type="ARBA" id="ARBA00023004"/>
    </source>
</evidence>
<evidence type="ECO:0000256" key="1">
    <source>
        <dbReference type="ARBA" id="ARBA00003469"/>
    </source>
</evidence>
<comment type="similarity">
    <text evidence="3">Belongs to the NMT1/THI5 family.</text>
</comment>
<comment type="function">
    <text evidence="1">Responsible for the formation of the pyrimidine heterocycle in the thiamine biosynthesis pathway. Catalyzes the formation of hydroxymethylpyrimidine phosphate (HMP-P) from histidine and pyridoxal phosphate (PLP). The protein uses PLP and the active site histidine to form HMP-P, generating an inactive enzyme. The enzyme can only undergo a single turnover, which suggests it is a suicide enzyme.</text>
</comment>
<proteinExistence type="inferred from homology"/>
<name>A0ABW1U2D4_9BURK</name>
<dbReference type="SUPFAM" id="SSF53850">
    <property type="entry name" value="Periplasmic binding protein-like II"/>
    <property type="match status" value="1"/>
</dbReference>
<keyword evidence="15" id="KW-1185">Reference proteome</keyword>
<evidence type="ECO:0000256" key="4">
    <source>
        <dbReference type="ARBA" id="ARBA00011738"/>
    </source>
</evidence>
<feature type="chain" id="PRO_5046281571" description="Thiamine pyrimidine synthase" evidence="12">
    <location>
        <begin position="28"/>
        <end position="346"/>
    </location>
</feature>
<organism evidence="14 15">
    <name type="scientific">Polaromonas aquatica</name>
    <dbReference type="NCBI Taxonomy" id="332657"/>
    <lineage>
        <taxon>Bacteria</taxon>
        <taxon>Pseudomonadati</taxon>
        <taxon>Pseudomonadota</taxon>
        <taxon>Betaproteobacteria</taxon>
        <taxon>Burkholderiales</taxon>
        <taxon>Comamonadaceae</taxon>
        <taxon>Polaromonas</taxon>
    </lineage>
</organism>
<dbReference type="PANTHER" id="PTHR31528:SF1">
    <property type="entry name" value="4-AMINO-5-HYDROXYMETHYL-2-METHYLPYRIMIDINE PHOSPHATE SYNTHASE THI11-RELATED"/>
    <property type="match status" value="1"/>
</dbReference>
<dbReference type="RefSeq" id="WP_371436551.1">
    <property type="nucleotide sequence ID" value="NZ_JBHSRS010000083.1"/>
</dbReference>
<evidence type="ECO:0000259" key="13">
    <source>
        <dbReference type="Pfam" id="PF09084"/>
    </source>
</evidence>
<comment type="subunit">
    <text evidence="4">Homodimer.</text>
</comment>
<dbReference type="Proteomes" id="UP001596270">
    <property type="component" value="Unassembled WGS sequence"/>
</dbReference>
<keyword evidence="8" id="KW-0784">Thiamine biosynthesis</keyword>
<evidence type="ECO:0000256" key="10">
    <source>
        <dbReference type="ARBA" id="ARBA00033171"/>
    </source>
</evidence>
<evidence type="ECO:0000256" key="7">
    <source>
        <dbReference type="ARBA" id="ARBA00022898"/>
    </source>
</evidence>
<dbReference type="Pfam" id="PF09084">
    <property type="entry name" value="NMT1"/>
    <property type="match status" value="1"/>
</dbReference>